<evidence type="ECO:0000313" key="2">
    <source>
        <dbReference type="EMBL" id="KAK0438237.1"/>
    </source>
</evidence>
<feature type="region of interest" description="Disordered" evidence="1">
    <location>
        <begin position="1"/>
        <end position="35"/>
    </location>
</feature>
<organism evidence="2 3">
    <name type="scientific">Armillaria borealis</name>
    <dbReference type="NCBI Taxonomy" id="47425"/>
    <lineage>
        <taxon>Eukaryota</taxon>
        <taxon>Fungi</taxon>
        <taxon>Dikarya</taxon>
        <taxon>Basidiomycota</taxon>
        <taxon>Agaricomycotina</taxon>
        <taxon>Agaricomycetes</taxon>
        <taxon>Agaricomycetidae</taxon>
        <taxon>Agaricales</taxon>
        <taxon>Marasmiineae</taxon>
        <taxon>Physalacriaceae</taxon>
        <taxon>Armillaria</taxon>
    </lineage>
</organism>
<comment type="caution">
    <text evidence="2">The sequence shown here is derived from an EMBL/GenBank/DDBJ whole genome shotgun (WGS) entry which is preliminary data.</text>
</comment>
<accession>A0AA39JA83</accession>
<proteinExistence type="predicted"/>
<reference evidence="2" key="1">
    <citation type="submission" date="2023-06" db="EMBL/GenBank/DDBJ databases">
        <authorList>
            <consortium name="Lawrence Berkeley National Laboratory"/>
            <person name="Ahrendt S."/>
            <person name="Sahu N."/>
            <person name="Indic B."/>
            <person name="Wong-Bajracharya J."/>
            <person name="Merenyi Z."/>
            <person name="Ke H.-M."/>
            <person name="Monk M."/>
            <person name="Kocsube S."/>
            <person name="Drula E."/>
            <person name="Lipzen A."/>
            <person name="Balint B."/>
            <person name="Henrissat B."/>
            <person name="Andreopoulos B."/>
            <person name="Martin F.M."/>
            <person name="Harder C.B."/>
            <person name="Rigling D."/>
            <person name="Ford K.L."/>
            <person name="Foster G.D."/>
            <person name="Pangilinan J."/>
            <person name="Papanicolaou A."/>
            <person name="Barry K."/>
            <person name="LaButti K."/>
            <person name="Viragh M."/>
            <person name="Koriabine M."/>
            <person name="Yan M."/>
            <person name="Riley R."/>
            <person name="Champramary S."/>
            <person name="Plett K.L."/>
            <person name="Tsai I.J."/>
            <person name="Slot J."/>
            <person name="Sipos G."/>
            <person name="Plett J."/>
            <person name="Nagy L.G."/>
            <person name="Grigoriev I.V."/>
        </authorList>
    </citation>
    <scope>NUCLEOTIDE SEQUENCE</scope>
    <source>
        <strain evidence="2">FPL87.14</strain>
    </source>
</reference>
<dbReference type="AlphaFoldDB" id="A0AA39JA83"/>
<protein>
    <submittedName>
        <fullName evidence="2">Uncharacterized protein</fullName>
    </submittedName>
</protein>
<dbReference type="Proteomes" id="UP001175226">
    <property type="component" value="Unassembled WGS sequence"/>
</dbReference>
<evidence type="ECO:0000256" key="1">
    <source>
        <dbReference type="SAM" id="MobiDB-lite"/>
    </source>
</evidence>
<sequence length="142" mass="15667">MDDADSDFDENDGDQVTMDVDAAPVPPTTEPTWPDYYECQNLRPAYEEPYSSIHPSQDPSIVSFLPGSSPQTASAVDNIDPPAEESTVQRTVIMPPRSMYPFAVKAGRSFTVTASEASVYPEILDIEVKYLVDKFADPLVYP</sequence>
<evidence type="ECO:0000313" key="3">
    <source>
        <dbReference type="Proteomes" id="UP001175226"/>
    </source>
</evidence>
<dbReference type="EMBL" id="JAUEPT010000044">
    <property type="protein sequence ID" value="KAK0438237.1"/>
    <property type="molecule type" value="Genomic_DNA"/>
</dbReference>
<feature type="region of interest" description="Disordered" evidence="1">
    <location>
        <begin position="65"/>
        <end position="86"/>
    </location>
</feature>
<gene>
    <name evidence="2" type="ORF">EV421DRAFT_1906777</name>
</gene>
<feature type="compositionally biased region" description="Acidic residues" evidence="1">
    <location>
        <begin position="1"/>
        <end position="13"/>
    </location>
</feature>
<keyword evidence="3" id="KW-1185">Reference proteome</keyword>
<name>A0AA39JA83_9AGAR</name>
<feature type="compositionally biased region" description="Polar residues" evidence="1">
    <location>
        <begin position="65"/>
        <end position="75"/>
    </location>
</feature>